<dbReference type="Proteomes" id="UP000828390">
    <property type="component" value="Unassembled WGS sequence"/>
</dbReference>
<reference evidence="1" key="2">
    <citation type="submission" date="2020-11" db="EMBL/GenBank/DDBJ databases">
        <authorList>
            <person name="McCartney M.A."/>
            <person name="Auch B."/>
            <person name="Kono T."/>
            <person name="Mallez S."/>
            <person name="Becker A."/>
            <person name="Gohl D.M."/>
            <person name="Silverstein K.A.T."/>
            <person name="Koren S."/>
            <person name="Bechman K.B."/>
            <person name="Herman A."/>
            <person name="Abrahante J.E."/>
            <person name="Garbe J."/>
        </authorList>
    </citation>
    <scope>NUCLEOTIDE SEQUENCE</scope>
    <source>
        <strain evidence="1">Duluth1</strain>
        <tissue evidence="1">Whole animal</tissue>
    </source>
</reference>
<comment type="caution">
    <text evidence="1">The sequence shown here is derived from an EMBL/GenBank/DDBJ whole genome shotgun (WGS) entry which is preliminary data.</text>
</comment>
<protein>
    <submittedName>
        <fullName evidence="1">Uncharacterized protein</fullName>
    </submittedName>
</protein>
<proteinExistence type="predicted"/>
<evidence type="ECO:0000313" key="1">
    <source>
        <dbReference type="EMBL" id="KAH3775994.1"/>
    </source>
</evidence>
<reference evidence="1" key="1">
    <citation type="journal article" date="2019" name="bioRxiv">
        <title>The Genome of the Zebra Mussel, Dreissena polymorpha: A Resource for Invasive Species Research.</title>
        <authorList>
            <person name="McCartney M.A."/>
            <person name="Auch B."/>
            <person name="Kono T."/>
            <person name="Mallez S."/>
            <person name="Zhang Y."/>
            <person name="Obille A."/>
            <person name="Becker A."/>
            <person name="Abrahante J.E."/>
            <person name="Garbe J."/>
            <person name="Badalamenti J.P."/>
            <person name="Herman A."/>
            <person name="Mangelson H."/>
            <person name="Liachko I."/>
            <person name="Sullivan S."/>
            <person name="Sone E.D."/>
            <person name="Koren S."/>
            <person name="Silverstein K.A.T."/>
            <person name="Beckman K.B."/>
            <person name="Gohl D.M."/>
        </authorList>
    </citation>
    <scope>NUCLEOTIDE SEQUENCE</scope>
    <source>
        <strain evidence="1">Duluth1</strain>
        <tissue evidence="1">Whole animal</tissue>
    </source>
</reference>
<sequence>MLVKSYLFAKETTNCTGWSEATCSPKRPRITQASQKLSVRQRDHELHRLVEATCSPKRPRIVQTSLELHVRQRDHELHRLVRSYLSAKETTNCTG</sequence>
<gene>
    <name evidence="1" type="ORF">DPMN_177405</name>
</gene>
<accession>A0A9D4EBM5</accession>
<name>A0A9D4EBM5_DREPO</name>
<keyword evidence="2" id="KW-1185">Reference proteome</keyword>
<evidence type="ECO:0000313" key="2">
    <source>
        <dbReference type="Proteomes" id="UP000828390"/>
    </source>
</evidence>
<dbReference type="AlphaFoldDB" id="A0A9D4EBM5"/>
<organism evidence="1 2">
    <name type="scientific">Dreissena polymorpha</name>
    <name type="common">Zebra mussel</name>
    <name type="synonym">Mytilus polymorpha</name>
    <dbReference type="NCBI Taxonomy" id="45954"/>
    <lineage>
        <taxon>Eukaryota</taxon>
        <taxon>Metazoa</taxon>
        <taxon>Spiralia</taxon>
        <taxon>Lophotrochozoa</taxon>
        <taxon>Mollusca</taxon>
        <taxon>Bivalvia</taxon>
        <taxon>Autobranchia</taxon>
        <taxon>Heteroconchia</taxon>
        <taxon>Euheterodonta</taxon>
        <taxon>Imparidentia</taxon>
        <taxon>Neoheterodontei</taxon>
        <taxon>Myida</taxon>
        <taxon>Dreissenoidea</taxon>
        <taxon>Dreissenidae</taxon>
        <taxon>Dreissena</taxon>
    </lineage>
</organism>
<dbReference type="EMBL" id="JAIWYP010000009">
    <property type="protein sequence ID" value="KAH3775994.1"/>
    <property type="molecule type" value="Genomic_DNA"/>
</dbReference>